<dbReference type="EMBL" id="MT144764">
    <property type="protein sequence ID" value="QJH99034.1"/>
    <property type="molecule type" value="Genomic_DNA"/>
</dbReference>
<evidence type="ECO:0000256" key="1">
    <source>
        <dbReference type="SAM" id="Phobius"/>
    </source>
</evidence>
<proteinExistence type="predicted"/>
<evidence type="ECO:0000313" key="2">
    <source>
        <dbReference type="EMBL" id="QJA49905.1"/>
    </source>
</evidence>
<name>A0A6H1ZRK2_9ZZZZ</name>
<organism evidence="2">
    <name type="scientific">viral metagenome</name>
    <dbReference type="NCBI Taxonomy" id="1070528"/>
    <lineage>
        <taxon>unclassified sequences</taxon>
        <taxon>metagenomes</taxon>
        <taxon>organismal metagenomes</taxon>
    </lineage>
</organism>
<dbReference type="Gene3D" id="3.10.28.10">
    <property type="entry name" value="Homing endonucleases"/>
    <property type="match status" value="1"/>
</dbReference>
<keyword evidence="1" id="KW-0472">Membrane</keyword>
<sequence>MNEKIINYVRMATMIDCDGSISFPPSQKSLVMQFGSIHRHYAELPKRIFGCGTVGRSPPSKNTKAKDYWVWCCAKFVALRILLQIYPYLILKKEKAGRFIAYYTALYSEKKRFMNRQGIFLRNDRLVIDIFVVPYQQSSLKKIGRPPRTLTHKNSNYKKMEVLHQLYWKEEKSISEIAAMFEVDGKTIHYWMNKLNIPRR</sequence>
<gene>
    <name evidence="2" type="ORF">TM448A01530_0004</name>
    <name evidence="3" type="ORF">TM448B01471_0013</name>
</gene>
<keyword evidence="1" id="KW-1133">Transmembrane helix</keyword>
<reference evidence="2" key="1">
    <citation type="submission" date="2020-03" db="EMBL/GenBank/DDBJ databases">
        <title>The deep terrestrial virosphere.</title>
        <authorList>
            <person name="Holmfeldt K."/>
            <person name="Nilsson E."/>
            <person name="Simone D."/>
            <person name="Lopez-Fernandez M."/>
            <person name="Wu X."/>
            <person name="de Brujin I."/>
            <person name="Lundin D."/>
            <person name="Andersson A."/>
            <person name="Bertilsson S."/>
            <person name="Dopson M."/>
        </authorList>
    </citation>
    <scope>NUCLEOTIDE SEQUENCE</scope>
    <source>
        <strain evidence="2">TM448A01530</strain>
        <strain evidence="3">TM448B01471</strain>
    </source>
</reference>
<accession>A0A6H1ZRK2</accession>
<dbReference type="SUPFAM" id="SSF55608">
    <property type="entry name" value="Homing endonucleases"/>
    <property type="match status" value="1"/>
</dbReference>
<feature type="transmembrane region" description="Helical" evidence="1">
    <location>
        <begin position="68"/>
        <end position="89"/>
    </location>
</feature>
<dbReference type="InterPro" id="IPR027434">
    <property type="entry name" value="Homing_endonucl"/>
</dbReference>
<keyword evidence="1" id="KW-0812">Transmembrane</keyword>
<dbReference type="EMBL" id="MT144162">
    <property type="protein sequence ID" value="QJA49905.1"/>
    <property type="molecule type" value="Genomic_DNA"/>
</dbReference>
<protein>
    <submittedName>
        <fullName evidence="2">Uncharacterized protein</fullName>
    </submittedName>
</protein>
<evidence type="ECO:0000313" key="3">
    <source>
        <dbReference type="EMBL" id="QJH99034.1"/>
    </source>
</evidence>
<dbReference type="AlphaFoldDB" id="A0A6H1ZRK2"/>